<dbReference type="Ensembl" id="ENSBTAT00000100206.1">
    <property type="protein sequence ID" value="ENSBTAP00000078688.1"/>
    <property type="gene ID" value="ENSBTAG00000020321.6"/>
</dbReference>
<reference evidence="13" key="2">
    <citation type="submission" date="2025-08" db="UniProtKB">
        <authorList>
            <consortium name="Ensembl"/>
        </authorList>
    </citation>
    <scope>IDENTIFICATION</scope>
    <source>
        <strain evidence="13">Hereford</strain>
    </source>
</reference>
<reference evidence="13" key="3">
    <citation type="submission" date="2025-09" db="UniProtKB">
        <authorList>
            <consortium name="Ensembl"/>
        </authorList>
    </citation>
    <scope>IDENTIFICATION</scope>
    <source>
        <strain evidence="13">Hereford</strain>
    </source>
</reference>
<evidence type="ECO:0000256" key="5">
    <source>
        <dbReference type="ARBA" id="ARBA00022490"/>
    </source>
</evidence>
<evidence type="ECO:0000256" key="6">
    <source>
        <dbReference type="ARBA" id="ARBA00022753"/>
    </source>
</evidence>
<feature type="region of interest" description="Disordered" evidence="11">
    <location>
        <begin position="217"/>
        <end position="280"/>
    </location>
</feature>
<evidence type="ECO:0000256" key="8">
    <source>
        <dbReference type="ARBA" id="ARBA00023121"/>
    </source>
</evidence>
<evidence type="ECO:0000259" key="12">
    <source>
        <dbReference type="PROSITE" id="PS50195"/>
    </source>
</evidence>
<name>A0AAA9S135_BOVIN</name>
<keyword evidence="5" id="KW-0963">Cytoplasm</keyword>
<dbReference type="Gene3D" id="3.30.1520.10">
    <property type="entry name" value="Phox-like domain"/>
    <property type="match status" value="1"/>
</dbReference>
<dbReference type="PANTHER" id="PTHR46209">
    <property type="entry name" value="PX DOMAIN-CONTAINING PROTEIN"/>
    <property type="match status" value="1"/>
</dbReference>
<protein>
    <submittedName>
        <fullName evidence="13">Sorting nexin 11</fullName>
    </submittedName>
</protein>
<reference evidence="13" key="1">
    <citation type="submission" date="2018-03" db="EMBL/GenBank/DDBJ databases">
        <title>ARS-UCD1.2.</title>
        <authorList>
            <person name="Rosen B.D."/>
            <person name="Bickhart D.M."/>
            <person name="Koren S."/>
            <person name="Schnabel R.D."/>
            <person name="Hall R."/>
            <person name="Zimin A."/>
            <person name="Dreischer C."/>
            <person name="Schultheiss S."/>
            <person name="Schroeder S.G."/>
            <person name="Elsik C.G."/>
            <person name="Couldrey C."/>
            <person name="Liu G.E."/>
            <person name="Van Tassell C.P."/>
            <person name="Phillippy A.M."/>
            <person name="Smith T.P.L."/>
            <person name="Medrano J.F."/>
        </authorList>
    </citation>
    <scope>NUCLEOTIDE SEQUENCE [LARGE SCALE GENOMIC DNA]</scope>
    <source>
        <strain evidence="13">Hereford</strain>
    </source>
</reference>
<dbReference type="FunFam" id="3.30.1520.10:FF:000012">
    <property type="entry name" value="Sorting nexin 10"/>
    <property type="match status" value="1"/>
</dbReference>
<dbReference type="PANTHER" id="PTHR46209:SF1">
    <property type="entry name" value="SORTING NEXIN-11"/>
    <property type="match status" value="1"/>
</dbReference>
<dbReference type="GO" id="GO:0006886">
    <property type="term" value="P:intracellular protein transport"/>
    <property type="evidence" value="ECO:0007669"/>
    <property type="project" value="InterPro"/>
</dbReference>
<dbReference type="CDD" id="cd06898">
    <property type="entry name" value="PX_SNX10"/>
    <property type="match status" value="1"/>
</dbReference>
<gene>
    <name evidence="13" type="primary">SNX11</name>
</gene>
<dbReference type="InterPro" id="IPR001683">
    <property type="entry name" value="PX_dom"/>
</dbReference>
<sequence length="280" mass="31288">MGFWCRMLENQEQEEVITVRVQDPRVQNEGSWNSYVDYKIFLHTNSKAFTAKTSCVRRRYREFVWLRKQLQRNAGLVPVPELPGKSTFFGSSDEFIEKRRQGLQHFLEKVLQSVVLLSDSQLHLFLQSQLSVPEIEACVQGRSPVSVSDAILRYAMSNCGWAQEERRGSSHLAEGDQPKRDHSRLLGLTHAWQHPALAVMPGVEAEPGEGAVCQLEQGAKRRQTRPSRTPAKAGLPGSAPLLEGSTDPADHRGSSLTTAVRTAKSGINSLPFKTKKQAEV</sequence>
<dbReference type="GO" id="GO:0005768">
    <property type="term" value="C:endosome"/>
    <property type="evidence" value="ECO:0007669"/>
    <property type="project" value="UniProtKB-SubCell"/>
</dbReference>
<keyword evidence="8" id="KW-0446">Lipid-binding</keyword>
<proteinExistence type="inferred from homology"/>
<evidence type="ECO:0000256" key="2">
    <source>
        <dbReference type="ARBA" id="ARBA00004496"/>
    </source>
</evidence>
<evidence type="ECO:0000256" key="9">
    <source>
        <dbReference type="ARBA" id="ARBA00023136"/>
    </source>
</evidence>
<dbReference type="GeneTree" id="ENSGT00940000160113"/>
<keyword evidence="7" id="KW-0653">Protein transport</keyword>
<keyword evidence="4" id="KW-0813">Transport</keyword>
<evidence type="ECO:0000256" key="4">
    <source>
        <dbReference type="ARBA" id="ARBA00022448"/>
    </source>
</evidence>
<accession>A0AAA9S135</accession>
<dbReference type="PROSITE" id="PS50195">
    <property type="entry name" value="PX"/>
    <property type="match status" value="1"/>
</dbReference>
<organism evidence="13 14">
    <name type="scientific">Bos taurus</name>
    <name type="common">Bovine</name>
    <dbReference type="NCBI Taxonomy" id="9913"/>
    <lineage>
        <taxon>Eukaryota</taxon>
        <taxon>Metazoa</taxon>
        <taxon>Chordata</taxon>
        <taxon>Craniata</taxon>
        <taxon>Vertebrata</taxon>
        <taxon>Euteleostomi</taxon>
        <taxon>Mammalia</taxon>
        <taxon>Eutheria</taxon>
        <taxon>Laurasiatheria</taxon>
        <taxon>Artiodactyla</taxon>
        <taxon>Ruminantia</taxon>
        <taxon>Pecora</taxon>
        <taxon>Bovidae</taxon>
        <taxon>Bovinae</taxon>
        <taxon>Bos</taxon>
    </lineage>
</organism>
<keyword evidence="9" id="KW-0472">Membrane</keyword>
<evidence type="ECO:0000256" key="10">
    <source>
        <dbReference type="ARBA" id="ARBA00029433"/>
    </source>
</evidence>
<dbReference type="SMART" id="SM00312">
    <property type="entry name" value="PX"/>
    <property type="match status" value="1"/>
</dbReference>
<feature type="compositionally biased region" description="Polar residues" evidence="11">
    <location>
        <begin position="254"/>
        <end position="268"/>
    </location>
</feature>
<evidence type="ECO:0000256" key="11">
    <source>
        <dbReference type="SAM" id="MobiDB-lite"/>
    </source>
</evidence>
<dbReference type="GO" id="GO:0035091">
    <property type="term" value="F:phosphatidylinositol binding"/>
    <property type="evidence" value="ECO:0007669"/>
    <property type="project" value="InterPro"/>
</dbReference>
<dbReference type="AlphaFoldDB" id="A0AAA9S135"/>
<evidence type="ECO:0000256" key="3">
    <source>
        <dbReference type="ARBA" id="ARBA00010883"/>
    </source>
</evidence>
<comment type="similarity">
    <text evidence="3">Belongs to the sorting nexin family.</text>
</comment>
<feature type="domain" description="PX" evidence="12">
    <location>
        <begin position="16"/>
        <end position="132"/>
    </location>
</feature>
<keyword evidence="6" id="KW-0967">Endosome</keyword>
<evidence type="ECO:0000256" key="1">
    <source>
        <dbReference type="ARBA" id="ARBA00004177"/>
    </source>
</evidence>
<evidence type="ECO:0000313" key="13">
    <source>
        <dbReference type="Ensembl" id="ENSBTAP00000078688.1"/>
    </source>
</evidence>
<dbReference type="InterPro" id="IPR036871">
    <property type="entry name" value="PX_dom_sf"/>
</dbReference>
<evidence type="ECO:0000313" key="14">
    <source>
        <dbReference type="Proteomes" id="UP000009136"/>
    </source>
</evidence>
<dbReference type="InterPro" id="IPR043544">
    <property type="entry name" value="SNX10/11"/>
</dbReference>
<comment type="subcellular location">
    <subcellularLocation>
        <location evidence="2">Cytoplasm</location>
    </subcellularLocation>
    <subcellularLocation>
        <location evidence="10">Endomembrane system</location>
        <topology evidence="10">Peripheral membrane protein</topology>
        <orientation evidence="10">Cytoplasmic side</orientation>
    </subcellularLocation>
    <subcellularLocation>
        <location evidence="1">Endosome</location>
    </subcellularLocation>
</comment>
<dbReference type="SUPFAM" id="SSF64268">
    <property type="entry name" value="PX domain"/>
    <property type="match status" value="1"/>
</dbReference>
<dbReference type="Pfam" id="PF00787">
    <property type="entry name" value="PX"/>
    <property type="match status" value="1"/>
</dbReference>
<keyword evidence="14" id="KW-1185">Reference proteome</keyword>
<evidence type="ECO:0000256" key="7">
    <source>
        <dbReference type="ARBA" id="ARBA00022927"/>
    </source>
</evidence>
<dbReference type="Proteomes" id="UP000009136">
    <property type="component" value="Chromosome 19"/>
</dbReference>